<accession>A0A1L3FP38</accession>
<feature type="signal peptide" evidence="1">
    <location>
        <begin position="1"/>
        <end position="28"/>
    </location>
</feature>
<sequence length="137" mass="14287">MLLAIRSRCCGAVLISISIAAPVKSAFAQVDVPGEYRQLVPGLLSRSIFKGDAGGRSVEVIDLLVGARKASEELAAPGRAMLDVQAGDATLIVDGKSQQVRPGAVITLDSGQRIAVDNTGGERPFVARLIVLSPARH</sequence>
<dbReference type="RefSeq" id="WP_071916581.1">
    <property type="nucleotide sequence ID" value="NZ_CP017637.1"/>
</dbReference>
<dbReference type="InterPro" id="IPR014710">
    <property type="entry name" value="RmlC-like_jellyroll"/>
</dbReference>
<feature type="chain" id="PRO_5012882577" evidence="1">
    <location>
        <begin position="29"/>
        <end position="137"/>
    </location>
</feature>
<keyword evidence="1" id="KW-0732">Signal</keyword>
<reference evidence="2 3" key="1">
    <citation type="submission" date="2016-11" db="EMBL/GenBank/DDBJ databases">
        <title>Complete Genome Sequence of Bradyrhizobium sp. strain J5, an isolated from soybean nodule in Hokkaido.</title>
        <authorList>
            <person name="Kanehara K."/>
        </authorList>
    </citation>
    <scope>NUCLEOTIDE SEQUENCE [LARGE SCALE GENOMIC DNA]</scope>
    <source>
        <strain evidence="2 3">J5</strain>
    </source>
</reference>
<evidence type="ECO:0000256" key="1">
    <source>
        <dbReference type="SAM" id="SignalP"/>
    </source>
</evidence>
<dbReference type="SUPFAM" id="SSF51182">
    <property type="entry name" value="RmlC-like cupins"/>
    <property type="match status" value="1"/>
</dbReference>
<protein>
    <submittedName>
        <fullName evidence="2">Uncharacterized protein</fullName>
    </submittedName>
</protein>
<organism evidence="2 3">
    <name type="scientific">Bradyrhizobium japonicum</name>
    <dbReference type="NCBI Taxonomy" id="375"/>
    <lineage>
        <taxon>Bacteria</taxon>
        <taxon>Pseudomonadati</taxon>
        <taxon>Pseudomonadota</taxon>
        <taxon>Alphaproteobacteria</taxon>
        <taxon>Hyphomicrobiales</taxon>
        <taxon>Nitrobacteraceae</taxon>
        <taxon>Bradyrhizobium</taxon>
    </lineage>
</organism>
<dbReference type="EMBL" id="CP017637">
    <property type="protein sequence ID" value="APG15056.1"/>
    <property type="molecule type" value="Genomic_DNA"/>
</dbReference>
<dbReference type="InterPro" id="IPR011051">
    <property type="entry name" value="RmlC_Cupin_sf"/>
</dbReference>
<dbReference type="Gene3D" id="2.60.120.10">
    <property type="entry name" value="Jelly Rolls"/>
    <property type="match status" value="1"/>
</dbReference>
<dbReference type="OrthoDB" id="9880101at2"/>
<evidence type="ECO:0000313" key="2">
    <source>
        <dbReference type="EMBL" id="APG15056.1"/>
    </source>
</evidence>
<gene>
    <name evidence="2" type="ORF">BKD09_42770</name>
</gene>
<name>A0A1L3FP38_BRAJP</name>
<dbReference type="Proteomes" id="UP000181962">
    <property type="component" value="Chromosome"/>
</dbReference>
<dbReference type="AlphaFoldDB" id="A0A1L3FP38"/>
<evidence type="ECO:0000313" key="3">
    <source>
        <dbReference type="Proteomes" id="UP000181962"/>
    </source>
</evidence>
<proteinExistence type="predicted"/>